<dbReference type="InterPro" id="IPR046036">
    <property type="entry name" value="DUF5994"/>
</dbReference>
<feature type="region of interest" description="Disordered" evidence="1">
    <location>
        <begin position="149"/>
        <end position="177"/>
    </location>
</feature>
<dbReference type="Proteomes" id="UP000579605">
    <property type="component" value="Unassembled WGS sequence"/>
</dbReference>
<sequence length="177" mass="19376">MAWMTSSSRSFEAEPSIVSPRLRWGPSLSRRALVHGAWWPRSNDPLIELPGLIVNVDEWCGDAAICLMLAPHGWEDRSVRIRVRGRVVRVGWYTTQPGAMLTATFPELPNVHLLIIPFDTDPVRAEAAMVMAAGQACAVPAQEILARVSHNPPASPPTDVPPGQESRRMRAGLDANA</sequence>
<proteinExistence type="predicted"/>
<evidence type="ECO:0000256" key="1">
    <source>
        <dbReference type="SAM" id="MobiDB-lite"/>
    </source>
</evidence>
<dbReference type="AlphaFoldDB" id="A0A852ZD74"/>
<evidence type="ECO:0000313" key="3">
    <source>
        <dbReference type="Proteomes" id="UP000579605"/>
    </source>
</evidence>
<name>A0A852ZD74_9ACTN</name>
<reference evidence="2 3" key="1">
    <citation type="submission" date="2020-07" db="EMBL/GenBank/DDBJ databases">
        <title>Sequencing the genomes of 1000 actinobacteria strains.</title>
        <authorList>
            <person name="Klenk H.-P."/>
        </authorList>
    </citation>
    <scope>NUCLEOTIDE SEQUENCE [LARGE SCALE GENOMIC DNA]</scope>
    <source>
        <strain evidence="2 3">DSM 18448</strain>
    </source>
</reference>
<accession>A0A852ZD74</accession>
<protein>
    <submittedName>
        <fullName evidence="2">Uncharacterized protein</fullName>
    </submittedName>
</protein>
<keyword evidence="3" id="KW-1185">Reference proteome</keyword>
<gene>
    <name evidence="2" type="ORF">F4554_003729</name>
</gene>
<dbReference type="EMBL" id="JACBZH010000001">
    <property type="protein sequence ID" value="NYH91091.1"/>
    <property type="molecule type" value="Genomic_DNA"/>
</dbReference>
<organism evidence="2 3">
    <name type="scientific">Actinopolymorpha rutila</name>
    <dbReference type="NCBI Taxonomy" id="446787"/>
    <lineage>
        <taxon>Bacteria</taxon>
        <taxon>Bacillati</taxon>
        <taxon>Actinomycetota</taxon>
        <taxon>Actinomycetes</taxon>
        <taxon>Propionibacteriales</taxon>
        <taxon>Actinopolymorphaceae</taxon>
        <taxon>Actinopolymorpha</taxon>
    </lineage>
</organism>
<evidence type="ECO:0000313" key="2">
    <source>
        <dbReference type="EMBL" id="NYH91091.1"/>
    </source>
</evidence>
<comment type="caution">
    <text evidence="2">The sequence shown here is derived from an EMBL/GenBank/DDBJ whole genome shotgun (WGS) entry which is preliminary data.</text>
</comment>
<dbReference type="Pfam" id="PF19457">
    <property type="entry name" value="DUF5994"/>
    <property type="match status" value="1"/>
</dbReference>